<keyword evidence="3" id="KW-1133">Transmembrane helix</keyword>
<dbReference type="InterPro" id="IPR009003">
    <property type="entry name" value="Peptidase_S1_PA"/>
</dbReference>
<dbReference type="SUPFAM" id="SSF50494">
    <property type="entry name" value="Trypsin-like serine proteases"/>
    <property type="match status" value="1"/>
</dbReference>
<organism evidence="5 6">
    <name type="scientific">Mycobacterium malmoense</name>
    <dbReference type="NCBI Taxonomy" id="1780"/>
    <lineage>
        <taxon>Bacteria</taxon>
        <taxon>Bacillati</taxon>
        <taxon>Actinomycetota</taxon>
        <taxon>Actinomycetes</taxon>
        <taxon>Mycobacteriales</taxon>
        <taxon>Mycobacteriaceae</taxon>
        <taxon>Mycobacterium</taxon>
    </lineage>
</organism>
<feature type="chain" id="PRO_5047308876" evidence="4">
    <location>
        <begin position="39"/>
        <end position="492"/>
    </location>
</feature>
<comment type="caution">
    <text evidence="5">The sequence shown here is derived from an EMBL/GenBank/DDBJ whole genome shotgun (WGS) entry which is preliminary data.</text>
</comment>
<dbReference type="InterPro" id="IPR043504">
    <property type="entry name" value="Peptidase_S1_PA_chymotrypsin"/>
</dbReference>
<keyword evidence="3" id="KW-0812">Transmembrane</keyword>
<evidence type="ECO:0000256" key="2">
    <source>
        <dbReference type="SAM" id="MobiDB-lite"/>
    </source>
</evidence>
<dbReference type="Proteomes" id="UP000243140">
    <property type="component" value="Unassembled WGS sequence"/>
</dbReference>
<evidence type="ECO:0000256" key="4">
    <source>
        <dbReference type="SAM" id="SignalP"/>
    </source>
</evidence>
<evidence type="ECO:0000313" key="5">
    <source>
        <dbReference type="EMBL" id="ORA78778.1"/>
    </source>
</evidence>
<name>A0ABX3SLW0_MYCMA</name>
<evidence type="ECO:0000313" key="6">
    <source>
        <dbReference type="Proteomes" id="UP000243140"/>
    </source>
</evidence>
<evidence type="ECO:0000256" key="3">
    <source>
        <dbReference type="SAM" id="Phobius"/>
    </source>
</evidence>
<dbReference type="RefSeq" id="WP_083011917.1">
    <property type="nucleotide sequence ID" value="NZ_CP060015.1"/>
</dbReference>
<dbReference type="PROSITE" id="PS50005">
    <property type="entry name" value="TPR"/>
    <property type="match status" value="1"/>
</dbReference>
<reference evidence="5 6" key="1">
    <citation type="submission" date="2017-02" db="EMBL/GenBank/DDBJ databases">
        <title>The new phylogeny of genus Mycobacterium.</title>
        <authorList>
            <person name="Tortoli E."/>
            <person name="Trovato A."/>
            <person name="Cirillo D.M."/>
        </authorList>
    </citation>
    <scope>NUCLEOTIDE SEQUENCE [LARGE SCALE GENOMIC DNA]</scope>
    <source>
        <strain evidence="5 6">IP1130001</strain>
    </source>
</reference>
<dbReference type="Gene3D" id="2.40.10.10">
    <property type="entry name" value="Trypsin-like serine proteases"/>
    <property type="match status" value="2"/>
</dbReference>
<sequence length="492" mass="51575">MPRRAGRPGGGAARRRATALLSAAALAVLVGSPGIAAADDGHPQANPEERAAAMIRPAVVYLAAQSYGQVRLPDGQILSQFGAGSNMPFIATWSCTGFVVNPDGWVGTAGHCVDPQSAKDLILKRAANEYVNQFPGAPEARDPATTLEWLRKNARVEGDTADRGPETSLTVLYGAGTKVAGKMPANVVDFRPLGKGDVALLKVDKRNLPSSELATDAEVNIGTPVLAVGFSQSTGRVTDPSLDPTNKGGTVSKKSTMGGVPEYEIDAAISEGMSGGPTIELNGKVIGVNSSSPLGEPQPFNFISPADGLAAILASKGVKARLGPADVSYRKGLDHYYSGHYTEAIDDFDQTLLMSPDYPGLVDLRTNAVNLRQQYGDVSVFSGANLVWYTVGGVVLVLAAGAALTFMVVRSRWPLLSPAEVSRFQPFPRRPAATTEAAGPSADTGATQRPTATEPHFCSSCGAQHHPAEKFCPNCGKQVPVGESAWEADRIR</sequence>
<feature type="region of interest" description="Disordered" evidence="2">
    <location>
        <begin position="234"/>
        <end position="257"/>
    </location>
</feature>
<proteinExistence type="predicted"/>
<keyword evidence="6" id="KW-1185">Reference proteome</keyword>
<protein>
    <submittedName>
        <fullName evidence="5">Trypsin</fullName>
    </submittedName>
</protein>
<accession>A0ABX3SLW0</accession>
<gene>
    <name evidence="5" type="ORF">BST29_20585</name>
</gene>
<feature type="signal peptide" evidence="4">
    <location>
        <begin position="1"/>
        <end position="38"/>
    </location>
</feature>
<feature type="region of interest" description="Disordered" evidence="2">
    <location>
        <begin position="430"/>
        <end position="455"/>
    </location>
</feature>
<dbReference type="Pfam" id="PF13365">
    <property type="entry name" value="Trypsin_2"/>
    <property type="match status" value="1"/>
</dbReference>
<feature type="compositionally biased region" description="Polar residues" evidence="2">
    <location>
        <begin position="243"/>
        <end position="255"/>
    </location>
</feature>
<dbReference type="PANTHER" id="PTHR43019">
    <property type="entry name" value="SERINE ENDOPROTEASE DEGS"/>
    <property type="match status" value="1"/>
</dbReference>
<keyword evidence="4" id="KW-0732">Signal</keyword>
<feature type="repeat" description="TPR" evidence="1">
    <location>
        <begin position="325"/>
        <end position="358"/>
    </location>
</feature>
<feature type="transmembrane region" description="Helical" evidence="3">
    <location>
        <begin position="386"/>
        <end position="409"/>
    </location>
</feature>
<keyword evidence="1" id="KW-0802">TPR repeat</keyword>
<dbReference type="EMBL" id="MVHV01000026">
    <property type="protein sequence ID" value="ORA78778.1"/>
    <property type="molecule type" value="Genomic_DNA"/>
</dbReference>
<dbReference type="InterPro" id="IPR019734">
    <property type="entry name" value="TPR_rpt"/>
</dbReference>
<dbReference type="PANTHER" id="PTHR43019:SF23">
    <property type="entry name" value="PROTEASE DO-LIKE 5, CHLOROPLASTIC"/>
    <property type="match status" value="1"/>
</dbReference>
<evidence type="ECO:0000256" key="1">
    <source>
        <dbReference type="PROSITE-ProRule" id="PRU00339"/>
    </source>
</evidence>
<keyword evidence="3" id="KW-0472">Membrane</keyword>